<feature type="binding site" evidence="16">
    <location>
        <begin position="336"/>
        <end position="345"/>
    </location>
    <ligand>
        <name>S-adenosyl-L-methionine</name>
        <dbReference type="ChEBI" id="CHEBI:59789"/>
    </ligand>
</feature>
<dbReference type="GO" id="GO:0032259">
    <property type="term" value="P:methylation"/>
    <property type="evidence" value="ECO:0007669"/>
    <property type="project" value="UniProtKB-KW"/>
</dbReference>
<evidence type="ECO:0000313" key="18">
    <source>
        <dbReference type="EMBL" id="RKF58862.1"/>
    </source>
</evidence>
<accession>A0A420HN59</accession>
<dbReference type="GO" id="GO:0000077">
    <property type="term" value="P:DNA damage checkpoint signaling"/>
    <property type="evidence" value="ECO:0007669"/>
    <property type="project" value="InterPro"/>
</dbReference>
<dbReference type="Gene3D" id="1.10.260.170">
    <property type="match status" value="1"/>
</dbReference>
<dbReference type="GO" id="GO:0000781">
    <property type="term" value="C:chromosome, telomeric region"/>
    <property type="evidence" value="ECO:0007669"/>
    <property type="project" value="GOC"/>
</dbReference>
<feature type="domain" description="DOT1" evidence="17">
    <location>
        <begin position="179"/>
        <end position="507"/>
    </location>
</feature>
<evidence type="ECO:0000259" key="17">
    <source>
        <dbReference type="PROSITE" id="PS51569"/>
    </source>
</evidence>
<dbReference type="GO" id="GO:0005634">
    <property type="term" value="C:nucleus"/>
    <property type="evidence" value="ECO:0007669"/>
    <property type="project" value="UniProtKB-SubCell"/>
</dbReference>
<dbReference type="PANTHER" id="PTHR21451:SF0">
    <property type="entry name" value="HISTONE-LYSINE N-METHYLTRANSFERASE, H3 LYSINE-79 SPECIFIC"/>
    <property type="match status" value="1"/>
</dbReference>
<dbReference type="PANTHER" id="PTHR21451">
    <property type="entry name" value="HISTONE H3 METHYLTRANSFERASE"/>
    <property type="match status" value="1"/>
</dbReference>
<keyword evidence="7 15" id="KW-0949">S-adenosyl-L-methionine</keyword>
<evidence type="ECO:0000256" key="16">
    <source>
        <dbReference type="PIRSR" id="PIRSR017570-1"/>
    </source>
</evidence>
<keyword evidence="9 15" id="KW-0156">Chromatin regulator</keyword>
<dbReference type="Proteomes" id="UP000286134">
    <property type="component" value="Unassembled WGS sequence"/>
</dbReference>
<comment type="similarity">
    <text evidence="15">Belongs to the class I-like SAM-binding methyltransferase superfamily. DOT1 family.</text>
</comment>
<evidence type="ECO:0000256" key="15">
    <source>
        <dbReference type="PIRNR" id="PIRNR017570"/>
    </source>
</evidence>
<keyword evidence="6 15" id="KW-0808">Transferase</keyword>
<evidence type="ECO:0000256" key="9">
    <source>
        <dbReference type="ARBA" id="ARBA00022853"/>
    </source>
</evidence>
<reference evidence="18 19" key="1">
    <citation type="journal article" date="2018" name="BMC Genomics">
        <title>Comparative genome analyses reveal sequence features reflecting distinct modes of host-adaptation between dicot and monocot powdery mildew.</title>
        <authorList>
            <person name="Wu Y."/>
            <person name="Ma X."/>
            <person name="Pan Z."/>
            <person name="Kale S.D."/>
            <person name="Song Y."/>
            <person name="King H."/>
            <person name="Zhang Q."/>
            <person name="Presley C."/>
            <person name="Deng X."/>
            <person name="Wei C.I."/>
            <person name="Xiao S."/>
        </authorList>
    </citation>
    <scope>NUCLEOTIDE SEQUENCE [LARGE SCALE GENOMIC DNA]</scope>
    <source>
        <strain evidence="18">UMSG2</strain>
    </source>
</reference>
<comment type="catalytic activity">
    <reaction evidence="14 15">
        <text>L-lysyl(79)-[histone H3] + 3 S-adenosyl-L-methionine = N(6),N(6),N(6)-trimethyl-L-lysyl(79)-[histone H3] + 3 S-adenosyl-L-homocysteine + 3 H(+)</text>
        <dbReference type="Rhea" id="RHEA:60328"/>
        <dbReference type="Rhea" id="RHEA-COMP:15549"/>
        <dbReference type="Rhea" id="RHEA-COMP:15552"/>
        <dbReference type="ChEBI" id="CHEBI:15378"/>
        <dbReference type="ChEBI" id="CHEBI:29969"/>
        <dbReference type="ChEBI" id="CHEBI:57856"/>
        <dbReference type="ChEBI" id="CHEBI:59789"/>
        <dbReference type="ChEBI" id="CHEBI:61961"/>
        <dbReference type="EC" id="2.1.1.360"/>
    </reaction>
</comment>
<evidence type="ECO:0000256" key="14">
    <source>
        <dbReference type="ARBA" id="ARBA00047770"/>
    </source>
</evidence>
<protein>
    <recommendedName>
        <fullName evidence="4 15">Histone-lysine N-methyltransferase, H3 lysine-79 specific</fullName>
        <ecNumber evidence="3 15">2.1.1.360</ecNumber>
    </recommendedName>
    <alternativeName>
        <fullName evidence="13 15">Histone H3-K79 methyltransferase</fullName>
    </alternativeName>
</protein>
<evidence type="ECO:0000256" key="10">
    <source>
        <dbReference type="ARBA" id="ARBA00023015"/>
    </source>
</evidence>
<evidence type="ECO:0000256" key="5">
    <source>
        <dbReference type="ARBA" id="ARBA00022603"/>
    </source>
</evidence>
<comment type="function">
    <text evidence="1 15">Histone methyltransferase that specifically trimethylates histone H3 to form H3K79me3. This methylation is required for telomere silencing and for the pachytene checkpoint during the meiotic cell cycle by allowing the recruitment of RAD9 to double strand breaks. Nucleosomes are preferred as substrate compared to free histone.</text>
</comment>
<sequence>MAGIFHNKSFQIKAAPVVIRTEKVRDLPKSLSGLSKASSKSKLRKEKEVTVKCSRYSSKCPSSDPQVPSTHNNIKNDLTKKTKILHKRSYTQNQLLNSDTSDSENSVDFEINSYKRQKLTTHTNRKRKLRSAEAFSQCCSRNPNMIHAADIVIDGKCLKKRLDSTHKVEFELKYPSNSQPERYALVFGDDFNPAEEVISVIRTILDFYFQENQIDCIRDPETGTVRKLTKAYNLFSKDPSNKEQLTEFKRQVELYNSVINEKVLDDTFSKNIDLVHEIPLYMVECILQQVYTRAVSPKVEILKKYENGTDNVYGELLPPLISKMLWDAGLTSEDIFVDLGSGVGNVVLQASLEFGCESWGCEMMENAFTLAEAQKAEFEVRCRLWGIKTGCVFLERGDFLENQKIHAAMQKADVILVNNQAFTPDLNQKLKDLFLDSKDGCRIISLKSFMPHGHQIPNRNLWDPANLFDVTERVYHSRSVSWTDAGGKYYIAKKDEKRLLNFSKQNQISLCNI</sequence>
<dbReference type="STRING" id="212602.A0A420HN59"/>
<evidence type="ECO:0000256" key="1">
    <source>
        <dbReference type="ARBA" id="ARBA00003482"/>
    </source>
</evidence>
<evidence type="ECO:0000256" key="7">
    <source>
        <dbReference type="ARBA" id="ARBA00022691"/>
    </source>
</evidence>
<feature type="binding site" evidence="16">
    <location>
        <position position="362"/>
    </location>
    <ligand>
        <name>S-adenosyl-L-methionine</name>
        <dbReference type="ChEBI" id="CHEBI:59789"/>
    </ligand>
</feature>
<name>A0A420HN59_9PEZI</name>
<dbReference type="PROSITE" id="PS51569">
    <property type="entry name" value="DOT1"/>
    <property type="match status" value="1"/>
</dbReference>
<evidence type="ECO:0000256" key="4">
    <source>
        <dbReference type="ARBA" id="ARBA00020987"/>
    </source>
</evidence>
<dbReference type="GO" id="GO:0031509">
    <property type="term" value="P:subtelomeric heterochromatin formation"/>
    <property type="evidence" value="ECO:0007669"/>
    <property type="project" value="InterPro"/>
</dbReference>
<comment type="subcellular location">
    <subcellularLocation>
        <location evidence="2 15">Nucleus</location>
    </subcellularLocation>
</comment>
<proteinExistence type="inferred from homology"/>
<evidence type="ECO:0000256" key="8">
    <source>
        <dbReference type="ARBA" id="ARBA00022737"/>
    </source>
</evidence>
<dbReference type="EMBL" id="MCFK01006484">
    <property type="protein sequence ID" value="RKF58862.1"/>
    <property type="molecule type" value="Genomic_DNA"/>
</dbReference>
<evidence type="ECO:0000256" key="3">
    <source>
        <dbReference type="ARBA" id="ARBA00012190"/>
    </source>
</evidence>
<dbReference type="Pfam" id="PF08123">
    <property type="entry name" value="DOT1"/>
    <property type="match status" value="1"/>
</dbReference>
<dbReference type="InterPro" id="IPR021162">
    <property type="entry name" value="Dot1"/>
</dbReference>
<dbReference type="GO" id="GO:0000786">
    <property type="term" value="C:nucleosome"/>
    <property type="evidence" value="ECO:0007669"/>
    <property type="project" value="InterPro"/>
</dbReference>
<evidence type="ECO:0000256" key="11">
    <source>
        <dbReference type="ARBA" id="ARBA00023163"/>
    </source>
</evidence>
<dbReference type="PIRSF" id="PIRSF017570">
    <property type="entry name" value="Histone_H3-K79_MeTrfase"/>
    <property type="match status" value="1"/>
</dbReference>
<evidence type="ECO:0000313" key="19">
    <source>
        <dbReference type="Proteomes" id="UP000286134"/>
    </source>
</evidence>
<organism evidence="18 19">
    <name type="scientific">Erysiphe neolycopersici</name>
    <dbReference type="NCBI Taxonomy" id="212602"/>
    <lineage>
        <taxon>Eukaryota</taxon>
        <taxon>Fungi</taxon>
        <taxon>Dikarya</taxon>
        <taxon>Ascomycota</taxon>
        <taxon>Pezizomycotina</taxon>
        <taxon>Leotiomycetes</taxon>
        <taxon>Erysiphales</taxon>
        <taxon>Erysiphaceae</taxon>
        <taxon>Erysiphe</taxon>
    </lineage>
</organism>
<dbReference type="InterPro" id="IPR029063">
    <property type="entry name" value="SAM-dependent_MTases_sf"/>
</dbReference>
<evidence type="ECO:0000256" key="12">
    <source>
        <dbReference type="ARBA" id="ARBA00023242"/>
    </source>
</evidence>
<dbReference type="EC" id="2.1.1.360" evidence="3 15"/>
<evidence type="ECO:0000256" key="13">
    <source>
        <dbReference type="ARBA" id="ARBA00029821"/>
    </source>
</evidence>
<comment type="caution">
    <text evidence="18">The sequence shown here is derived from an EMBL/GenBank/DDBJ whole genome shotgun (WGS) entry which is preliminary data.</text>
</comment>
<dbReference type="GO" id="GO:0042393">
    <property type="term" value="F:histone binding"/>
    <property type="evidence" value="ECO:0007669"/>
    <property type="project" value="InterPro"/>
</dbReference>
<evidence type="ECO:0000256" key="6">
    <source>
        <dbReference type="ARBA" id="ARBA00022679"/>
    </source>
</evidence>
<dbReference type="InterPro" id="IPR025789">
    <property type="entry name" value="DOT1_dom"/>
</dbReference>
<dbReference type="GO" id="GO:0006281">
    <property type="term" value="P:DNA repair"/>
    <property type="evidence" value="ECO:0007669"/>
    <property type="project" value="InterPro"/>
</dbReference>
<keyword evidence="19" id="KW-1185">Reference proteome</keyword>
<dbReference type="InterPro" id="IPR030445">
    <property type="entry name" value="H3-K79_meTrfase"/>
</dbReference>
<feature type="binding site" evidence="16">
    <location>
        <begin position="398"/>
        <end position="399"/>
    </location>
    <ligand>
        <name>S-adenosyl-L-methionine</name>
        <dbReference type="ChEBI" id="CHEBI:59789"/>
    </ligand>
</feature>
<keyword evidence="8" id="KW-0677">Repeat</keyword>
<feature type="binding site" evidence="16">
    <location>
        <begin position="313"/>
        <end position="316"/>
    </location>
    <ligand>
        <name>S-adenosyl-L-methionine</name>
        <dbReference type="ChEBI" id="CHEBI:59789"/>
    </ligand>
</feature>
<dbReference type="Gene3D" id="3.40.50.150">
    <property type="entry name" value="Vaccinia Virus protein VP39"/>
    <property type="match status" value="1"/>
</dbReference>
<dbReference type="FunFam" id="3.40.50.150:FF:000033">
    <property type="entry name" value="Histone-lysine N-methyltransferase, H3 lysine-79 specific"/>
    <property type="match status" value="1"/>
</dbReference>
<dbReference type="GO" id="GO:0140956">
    <property type="term" value="F:histone H3K79 trimethyltransferase activity"/>
    <property type="evidence" value="ECO:0007669"/>
    <property type="project" value="UniProtKB-EC"/>
</dbReference>
<evidence type="ECO:0000256" key="2">
    <source>
        <dbReference type="ARBA" id="ARBA00004123"/>
    </source>
</evidence>
<dbReference type="CDD" id="cd02440">
    <property type="entry name" value="AdoMet_MTases"/>
    <property type="match status" value="1"/>
</dbReference>
<keyword evidence="12 15" id="KW-0539">Nucleus</keyword>
<keyword evidence="10 15" id="KW-0805">Transcription regulation</keyword>
<keyword evidence="11 15" id="KW-0804">Transcription</keyword>
<gene>
    <name evidence="18" type="ORF">OnM2_064002</name>
</gene>
<keyword evidence="5 15" id="KW-0489">Methyltransferase</keyword>
<dbReference type="SUPFAM" id="SSF53335">
    <property type="entry name" value="S-adenosyl-L-methionine-dependent methyltransferases"/>
    <property type="match status" value="1"/>
</dbReference>
<dbReference type="OrthoDB" id="443402at2759"/>
<dbReference type="AlphaFoldDB" id="A0A420HN59"/>